<dbReference type="PANTHER" id="PTHR36766:SF61">
    <property type="entry name" value="NB-ARC DOMAIN DISEASE RESISTANCE PROTEIN"/>
    <property type="match status" value="1"/>
</dbReference>
<dbReference type="Gene3D" id="3.80.10.10">
    <property type="entry name" value="Ribonuclease Inhibitor"/>
    <property type="match status" value="1"/>
</dbReference>
<keyword evidence="2" id="KW-1185">Reference proteome</keyword>
<name>A0A2I0VFV8_9ASPA</name>
<proteinExistence type="predicted"/>
<dbReference type="InterPro" id="IPR032675">
    <property type="entry name" value="LRR_dom_sf"/>
</dbReference>
<dbReference type="AlphaFoldDB" id="A0A2I0VFV8"/>
<dbReference type="Proteomes" id="UP000233837">
    <property type="component" value="Unassembled WGS sequence"/>
</dbReference>
<sequence length="134" mass="15543">MLKDLDINDPSVLLMEPLRSFASLEELTISNNDEVISFPNEVEQWFLTVRSSLSKLYIRWLNSLQSLPSTFESLSSLQYLYILGVPKLRELPNLPPSLDCLIIERCHRRLKERCLEDGGSDRQKIAHIPDIFIR</sequence>
<reference evidence="1 2" key="1">
    <citation type="journal article" date="2016" name="Sci. Rep.">
        <title>The Dendrobium catenatum Lindl. genome sequence provides insights into polysaccharide synthase, floral development and adaptive evolution.</title>
        <authorList>
            <person name="Zhang G.Q."/>
            <person name="Xu Q."/>
            <person name="Bian C."/>
            <person name="Tsai W.C."/>
            <person name="Yeh C.M."/>
            <person name="Liu K.W."/>
            <person name="Yoshida K."/>
            <person name="Zhang L.S."/>
            <person name="Chang S.B."/>
            <person name="Chen F."/>
            <person name="Shi Y."/>
            <person name="Su Y.Y."/>
            <person name="Zhang Y.Q."/>
            <person name="Chen L.J."/>
            <person name="Yin Y."/>
            <person name="Lin M."/>
            <person name="Huang H."/>
            <person name="Deng H."/>
            <person name="Wang Z.W."/>
            <person name="Zhu S.L."/>
            <person name="Zhao X."/>
            <person name="Deng C."/>
            <person name="Niu S.C."/>
            <person name="Huang J."/>
            <person name="Wang M."/>
            <person name="Liu G.H."/>
            <person name="Yang H.J."/>
            <person name="Xiao X.J."/>
            <person name="Hsiao Y.Y."/>
            <person name="Wu W.L."/>
            <person name="Chen Y.Y."/>
            <person name="Mitsuda N."/>
            <person name="Ohme-Takagi M."/>
            <person name="Luo Y.B."/>
            <person name="Van de Peer Y."/>
            <person name="Liu Z.J."/>
        </authorList>
    </citation>
    <scope>NUCLEOTIDE SEQUENCE [LARGE SCALE GENOMIC DNA]</scope>
    <source>
        <tissue evidence="1">The whole plant</tissue>
    </source>
</reference>
<dbReference type="EMBL" id="KZ504449">
    <property type="protein sequence ID" value="PKU62299.1"/>
    <property type="molecule type" value="Genomic_DNA"/>
</dbReference>
<evidence type="ECO:0000313" key="1">
    <source>
        <dbReference type="EMBL" id="PKU62299.1"/>
    </source>
</evidence>
<dbReference type="PANTHER" id="PTHR36766">
    <property type="entry name" value="PLANT BROAD-SPECTRUM MILDEW RESISTANCE PROTEIN RPW8"/>
    <property type="match status" value="1"/>
</dbReference>
<accession>A0A2I0VFV8</accession>
<organism evidence="1 2">
    <name type="scientific">Dendrobium catenatum</name>
    <dbReference type="NCBI Taxonomy" id="906689"/>
    <lineage>
        <taxon>Eukaryota</taxon>
        <taxon>Viridiplantae</taxon>
        <taxon>Streptophyta</taxon>
        <taxon>Embryophyta</taxon>
        <taxon>Tracheophyta</taxon>
        <taxon>Spermatophyta</taxon>
        <taxon>Magnoliopsida</taxon>
        <taxon>Liliopsida</taxon>
        <taxon>Asparagales</taxon>
        <taxon>Orchidaceae</taxon>
        <taxon>Epidendroideae</taxon>
        <taxon>Malaxideae</taxon>
        <taxon>Dendrobiinae</taxon>
        <taxon>Dendrobium</taxon>
    </lineage>
</organism>
<gene>
    <name evidence="1" type="primary">RGA4</name>
    <name evidence="1" type="ORF">MA16_Dca029025</name>
</gene>
<protein>
    <submittedName>
        <fullName evidence="1">Disease resistance protein RGA4</fullName>
    </submittedName>
</protein>
<dbReference type="SUPFAM" id="SSF52058">
    <property type="entry name" value="L domain-like"/>
    <property type="match status" value="1"/>
</dbReference>
<reference evidence="1 2" key="2">
    <citation type="journal article" date="2017" name="Nature">
        <title>The Apostasia genome and the evolution of orchids.</title>
        <authorList>
            <person name="Zhang G.Q."/>
            <person name="Liu K.W."/>
            <person name="Li Z."/>
            <person name="Lohaus R."/>
            <person name="Hsiao Y.Y."/>
            <person name="Niu S.C."/>
            <person name="Wang J.Y."/>
            <person name="Lin Y.C."/>
            <person name="Xu Q."/>
            <person name="Chen L.J."/>
            <person name="Yoshida K."/>
            <person name="Fujiwara S."/>
            <person name="Wang Z.W."/>
            <person name="Zhang Y.Q."/>
            <person name="Mitsuda N."/>
            <person name="Wang M."/>
            <person name="Liu G.H."/>
            <person name="Pecoraro L."/>
            <person name="Huang H.X."/>
            <person name="Xiao X.J."/>
            <person name="Lin M."/>
            <person name="Wu X.Y."/>
            <person name="Wu W.L."/>
            <person name="Chen Y.Y."/>
            <person name="Chang S.B."/>
            <person name="Sakamoto S."/>
            <person name="Ohme-Takagi M."/>
            <person name="Yagi M."/>
            <person name="Zeng S.J."/>
            <person name="Shen C.Y."/>
            <person name="Yeh C.M."/>
            <person name="Luo Y.B."/>
            <person name="Tsai W.C."/>
            <person name="Van de Peer Y."/>
            <person name="Liu Z.J."/>
        </authorList>
    </citation>
    <scope>NUCLEOTIDE SEQUENCE [LARGE SCALE GENOMIC DNA]</scope>
    <source>
        <tissue evidence="1">The whole plant</tissue>
    </source>
</reference>
<evidence type="ECO:0000313" key="2">
    <source>
        <dbReference type="Proteomes" id="UP000233837"/>
    </source>
</evidence>